<feature type="domain" description="HIT" evidence="2">
    <location>
        <begin position="1"/>
        <end position="102"/>
    </location>
</feature>
<evidence type="ECO:0000313" key="3">
    <source>
        <dbReference type="EMBL" id="EAU54741.1"/>
    </source>
</evidence>
<dbReference type="eggNOG" id="COG0537">
    <property type="taxonomic scope" value="Bacteria"/>
</dbReference>
<dbReference type="InterPro" id="IPR026026">
    <property type="entry name" value="HIT_Hint"/>
</dbReference>
<organism evidence="3 4">
    <name type="scientific">Mariprofundus ferrooxydans PV-1</name>
    <dbReference type="NCBI Taxonomy" id="314345"/>
    <lineage>
        <taxon>Bacteria</taxon>
        <taxon>Pseudomonadati</taxon>
        <taxon>Pseudomonadota</taxon>
        <taxon>Candidatius Mariprofundia</taxon>
        <taxon>Mariprofundales</taxon>
        <taxon>Mariprofundaceae</taxon>
        <taxon>Mariprofundus</taxon>
    </lineage>
</organism>
<dbReference type="AlphaFoldDB" id="Q0EZG3"/>
<dbReference type="Gene3D" id="3.30.428.10">
    <property type="entry name" value="HIT-like"/>
    <property type="match status" value="1"/>
</dbReference>
<dbReference type="STRING" id="314344.AL013_11670"/>
<dbReference type="Pfam" id="PF01230">
    <property type="entry name" value="HIT"/>
    <property type="match status" value="1"/>
</dbReference>
<reference evidence="3 4" key="1">
    <citation type="submission" date="2006-09" db="EMBL/GenBank/DDBJ databases">
        <authorList>
            <person name="Emerson D."/>
            <person name="Ferriera S."/>
            <person name="Johnson J."/>
            <person name="Kravitz S."/>
            <person name="Halpern A."/>
            <person name="Remington K."/>
            <person name="Beeson K."/>
            <person name="Tran B."/>
            <person name="Rogers Y.-H."/>
            <person name="Friedman R."/>
            <person name="Venter J.C."/>
        </authorList>
    </citation>
    <scope>NUCLEOTIDE SEQUENCE [LARGE SCALE GENOMIC DNA]</scope>
    <source>
        <strain evidence="3 4">PV-1</strain>
    </source>
</reference>
<evidence type="ECO:0000259" key="2">
    <source>
        <dbReference type="PROSITE" id="PS51084"/>
    </source>
</evidence>
<protein>
    <submittedName>
        <fullName evidence="3">Putative HIT family hydrolase</fullName>
    </submittedName>
</protein>
<dbReference type="PROSITE" id="PS51084">
    <property type="entry name" value="HIT_2"/>
    <property type="match status" value="1"/>
</dbReference>
<keyword evidence="3" id="KW-0378">Hydrolase</keyword>
<dbReference type="EMBL" id="AATS01000006">
    <property type="protein sequence ID" value="EAU54741.1"/>
    <property type="molecule type" value="Genomic_DNA"/>
</dbReference>
<dbReference type="PIRSF" id="PIRSF000714">
    <property type="entry name" value="HIT"/>
    <property type="match status" value="1"/>
</dbReference>
<comment type="caution">
    <text evidence="1">Lacks conserved residue(s) required for the propagation of feature annotation.</text>
</comment>
<gene>
    <name evidence="3" type="ORF">SPV1_14194</name>
</gene>
<dbReference type="Proteomes" id="UP000005297">
    <property type="component" value="Unassembled WGS sequence"/>
</dbReference>
<dbReference type="InParanoid" id="Q0EZG3"/>
<evidence type="ECO:0000256" key="1">
    <source>
        <dbReference type="PROSITE-ProRule" id="PRU00464"/>
    </source>
</evidence>
<sequence>MILHPQLENDCFVIGRFPLCALLLLNDSQYPWFILVPQREGITEIHQLTEVDQQQLMRESCQLAAAIESEFNADKINVAALGNMVPQLHIHHIVRYKTDPAWPAPVWGKFPAVPYDTDAVAEVAAKLEGLQSFVRMEPLRT</sequence>
<dbReference type="InterPro" id="IPR011146">
    <property type="entry name" value="HIT-like"/>
</dbReference>
<dbReference type="InterPro" id="IPR036265">
    <property type="entry name" value="HIT-like_sf"/>
</dbReference>
<proteinExistence type="predicted"/>
<name>Q0EZG3_9PROT</name>
<evidence type="ECO:0000313" key="4">
    <source>
        <dbReference type="Proteomes" id="UP000005297"/>
    </source>
</evidence>
<dbReference type="OrthoDB" id="9799145at2"/>
<comment type="caution">
    <text evidence="3">The sequence shown here is derived from an EMBL/GenBank/DDBJ whole genome shotgun (WGS) entry which is preliminary data.</text>
</comment>
<dbReference type="SUPFAM" id="SSF54197">
    <property type="entry name" value="HIT-like"/>
    <property type="match status" value="1"/>
</dbReference>
<accession>Q0EZG3</accession>
<keyword evidence="4" id="KW-1185">Reference proteome</keyword>
<dbReference type="HOGENOM" id="CLU_123330_0_0_0"/>
<dbReference type="GO" id="GO:0016787">
    <property type="term" value="F:hydrolase activity"/>
    <property type="evidence" value="ECO:0007669"/>
    <property type="project" value="UniProtKB-KW"/>
</dbReference>
<dbReference type="RefSeq" id="WP_009850351.1">
    <property type="nucleotide sequence ID" value="NZ_DS022294.1"/>
</dbReference>